<organism evidence="2 3">
    <name type="scientific">Hypsibius exemplaris</name>
    <name type="common">Freshwater tardigrade</name>
    <dbReference type="NCBI Taxonomy" id="2072580"/>
    <lineage>
        <taxon>Eukaryota</taxon>
        <taxon>Metazoa</taxon>
        <taxon>Ecdysozoa</taxon>
        <taxon>Tardigrada</taxon>
        <taxon>Eutardigrada</taxon>
        <taxon>Parachela</taxon>
        <taxon>Hypsibioidea</taxon>
        <taxon>Hypsibiidae</taxon>
        <taxon>Hypsibius</taxon>
    </lineage>
</organism>
<proteinExistence type="predicted"/>
<reference evidence="3" key="1">
    <citation type="submission" date="2017-01" db="EMBL/GenBank/DDBJ databases">
        <title>Comparative genomics of anhydrobiosis in the tardigrade Hypsibius dujardini.</title>
        <authorList>
            <person name="Yoshida Y."/>
            <person name="Koutsovoulos G."/>
            <person name="Laetsch D."/>
            <person name="Stevens L."/>
            <person name="Kumar S."/>
            <person name="Horikawa D."/>
            <person name="Ishino K."/>
            <person name="Komine S."/>
            <person name="Tomita M."/>
            <person name="Blaxter M."/>
            <person name="Arakawa K."/>
        </authorList>
    </citation>
    <scope>NUCLEOTIDE SEQUENCE [LARGE SCALE GENOMIC DNA]</scope>
    <source>
        <strain evidence="3">Z151</strain>
    </source>
</reference>
<name>A0A9X6NJD4_HYPEX</name>
<dbReference type="PANTHER" id="PTHR46579:SF1">
    <property type="entry name" value="F5_8 TYPE C DOMAIN-CONTAINING PROTEIN"/>
    <property type="match status" value="1"/>
</dbReference>
<sequence length="776" mass="87529">MPQMSALRYSILRAAMRKKADAIQPYASNQNDAPVPQSAQFAAGNTRPDPRIIDQSSDEGDYDESLSISASSDSDDDAIDSHSSSDEPPRSAFREKQNTSGWRVSDVCAMLFCISKKHGIANSVLDQILSLVALVTSTPKHLDDSCLTVPKCVRGAVKLLNLNGGACRRNVYICPRQIFSRKRGETVFAREVCGFTLRETGEEPSYLYHCDLCGHDWDRTTVNKDGNHFVTCPVNWIVQTTMGKFGRYVSLPREPADGAMGDIADGKRYRDMDLQGSDLAVLVHSDGGDLSKSTQKKLYLIFVQCMNVLWRLRRTCWFLQSIWSGLYLPKDREAFFVELTKQLTELQPGSVDYRPISWTDQNGVEQLSSVYPHSLLMDSPERAAVSGHLAHSAKQGCIYCEQVGICIRHRICYPFDQAAAMKTHAAIMEMARQWDDLSSRERKQLRTTRSTHGFKRHSVVMKWEKFDVVEGFCLDIMHGIDEGVSKYFLCLLVDPDSTIFKLTARQHGEIEALWQSIIPSGNENRRPRPLREYKNYKAHELRFFLLYGLPYITRNVVTKDAYKVFCIASNIGYICTLDELAPIHLDILEELCPQFMQQFETVFGESEMKFSIHLMSHVWFAATLFGPLSHVSCYGPEDSIGKISRKVLSMNNTSKHIMNACLHLTRSTLIAEEVADGGLSVDHRMSKLACRVLGRNCSVFKTKDCYGTCTLIGKPTCITPASDYPDLVVSVEPHQERPTSSRIYTFNAALLNAGFRIRVSQPGHRHTGRNERDEEI</sequence>
<dbReference type="OrthoDB" id="7694954at2759"/>
<feature type="compositionally biased region" description="Basic and acidic residues" evidence="1">
    <location>
        <begin position="79"/>
        <end position="97"/>
    </location>
</feature>
<evidence type="ECO:0000313" key="2">
    <source>
        <dbReference type="EMBL" id="OWA54058.1"/>
    </source>
</evidence>
<dbReference type="AlphaFoldDB" id="A0A9X6NJD4"/>
<evidence type="ECO:0000256" key="1">
    <source>
        <dbReference type="SAM" id="MobiDB-lite"/>
    </source>
</evidence>
<feature type="compositionally biased region" description="Polar residues" evidence="1">
    <location>
        <begin position="26"/>
        <end position="40"/>
    </location>
</feature>
<dbReference type="EMBL" id="MTYJ01000367">
    <property type="protein sequence ID" value="OWA54058.1"/>
    <property type="molecule type" value="Genomic_DNA"/>
</dbReference>
<comment type="caution">
    <text evidence="2">The sequence shown here is derived from an EMBL/GenBank/DDBJ whole genome shotgun (WGS) entry which is preliminary data.</text>
</comment>
<dbReference type="Proteomes" id="UP000192578">
    <property type="component" value="Unassembled WGS sequence"/>
</dbReference>
<feature type="region of interest" description="Disordered" evidence="1">
    <location>
        <begin position="23"/>
        <end position="97"/>
    </location>
</feature>
<dbReference type="PANTHER" id="PTHR46579">
    <property type="entry name" value="F5/8 TYPE C DOMAIN-CONTAINING PROTEIN-RELATED"/>
    <property type="match status" value="1"/>
</dbReference>
<gene>
    <name evidence="2" type="ORF">BV898_18480</name>
</gene>
<evidence type="ECO:0000313" key="3">
    <source>
        <dbReference type="Proteomes" id="UP000192578"/>
    </source>
</evidence>
<accession>A0A9X6NJD4</accession>
<keyword evidence="3" id="KW-1185">Reference proteome</keyword>
<protein>
    <submittedName>
        <fullName evidence="2">Uncharacterized protein</fullName>
    </submittedName>
</protein>